<dbReference type="Gene3D" id="3.30.565.40">
    <property type="entry name" value="Fervidobacterium nodosum Rt17-B1 like"/>
    <property type="match status" value="1"/>
</dbReference>
<dbReference type="PROSITE" id="PS51257">
    <property type="entry name" value="PROKAR_LIPOPROTEIN"/>
    <property type="match status" value="1"/>
</dbReference>
<dbReference type="InterPro" id="IPR037126">
    <property type="entry name" value="PdaC/RsiV-like_sf"/>
</dbReference>
<dbReference type="OrthoDB" id="5637at2"/>
<dbReference type="Gene3D" id="3.90.640.20">
    <property type="entry name" value="Heat-shock cognate protein, ATPase"/>
    <property type="match status" value="1"/>
</dbReference>
<accession>A0A290XEF7</accession>
<dbReference type="Pfam" id="PF11738">
    <property type="entry name" value="DUF3298"/>
    <property type="match status" value="1"/>
</dbReference>
<evidence type="ECO:0000313" key="4">
    <source>
        <dbReference type="EMBL" id="ATD67451.1"/>
    </source>
</evidence>
<dbReference type="EMBL" id="CP023406">
    <property type="protein sequence ID" value="ATD67451.1"/>
    <property type="molecule type" value="Genomic_DNA"/>
</dbReference>
<evidence type="ECO:0000256" key="1">
    <source>
        <dbReference type="SAM" id="MobiDB-lite"/>
    </source>
</evidence>
<dbReference type="Proteomes" id="UP000218968">
    <property type="component" value="Chromosome"/>
</dbReference>
<dbReference type="InterPro" id="IPR021729">
    <property type="entry name" value="DUF3298"/>
</dbReference>
<name>A0A290XEF7_9GAMM</name>
<feature type="signal peptide" evidence="2">
    <location>
        <begin position="1"/>
        <end position="26"/>
    </location>
</feature>
<feature type="domain" description="DUF3298" evidence="3">
    <location>
        <begin position="170"/>
        <end position="258"/>
    </location>
</feature>
<dbReference type="AlphaFoldDB" id="A0A290XEF7"/>
<proteinExistence type="predicted"/>
<gene>
    <name evidence="4" type="ORF">CNR27_08375</name>
</gene>
<keyword evidence="2" id="KW-0732">Signal</keyword>
<dbReference type="KEGG" id="lum:CNR27_08375"/>
<sequence length="277" mass="29595">MRAPGRSLFCLTMLALALSACQRDTAAPAQPASGGDQPSADGVQPLVETPGELQDVVEMDSSFIIGISYPPEANKYPGLAAVLHAYAQAAREELMEAVGGATLQPGTMYDLSLSFTTLLDTPDMLAIAADGSSYTGGAHDNPLIERFVWLVPEQKLLTAEELVPGEEDWRVISAYVREQLHAALSQRIDADELPPDERSRLMRSAGKMIDEGSAPDVANYQQFEPVPGPGGKLSGLRFVFPPYQVGPYSDGVQTVEVPAAVLLPHVAPAYRGLFAQS</sequence>
<reference evidence="5" key="1">
    <citation type="submission" date="2017-09" db="EMBL/GenBank/DDBJ databases">
        <title>Luteimonas liuhanmingii sp.nov., isolated from the intestinal contents of Tibetan Plateau Pika in Yushu, Qinghai Province, China.</title>
        <authorList>
            <person name="Gui Z."/>
        </authorList>
    </citation>
    <scope>NUCLEOTIDE SEQUENCE [LARGE SCALE GENOMIC DNA]</scope>
    <source>
        <strain evidence="5">100111</strain>
    </source>
</reference>
<evidence type="ECO:0000259" key="3">
    <source>
        <dbReference type="Pfam" id="PF11738"/>
    </source>
</evidence>
<organism evidence="4 5">
    <name type="scientific">Luteimonas chenhongjianii</name>
    <dbReference type="NCBI Taxonomy" id="2006110"/>
    <lineage>
        <taxon>Bacteria</taxon>
        <taxon>Pseudomonadati</taxon>
        <taxon>Pseudomonadota</taxon>
        <taxon>Gammaproteobacteria</taxon>
        <taxon>Lysobacterales</taxon>
        <taxon>Lysobacteraceae</taxon>
        <taxon>Luteimonas</taxon>
    </lineage>
</organism>
<feature type="chain" id="PRO_5012945450" description="DUF3298 domain-containing protein" evidence="2">
    <location>
        <begin position="27"/>
        <end position="277"/>
    </location>
</feature>
<evidence type="ECO:0000256" key="2">
    <source>
        <dbReference type="SAM" id="SignalP"/>
    </source>
</evidence>
<feature type="region of interest" description="Disordered" evidence="1">
    <location>
        <begin position="26"/>
        <end position="46"/>
    </location>
</feature>
<evidence type="ECO:0000313" key="5">
    <source>
        <dbReference type="Proteomes" id="UP000218968"/>
    </source>
</evidence>
<protein>
    <recommendedName>
        <fullName evidence="3">DUF3298 domain-containing protein</fullName>
    </recommendedName>
</protein>
<keyword evidence="5" id="KW-1185">Reference proteome</keyword>